<keyword evidence="7" id="KW-1185">Reference proteome</keyword>
<evidence type="ECO:0000259" key="5">
    <source>
        <dbReference type="PROSITE" id="PS50878"/>
    </source>
</evidence>
<evidence type="ECO:0000313" key="6">
    <source>
        <dbReference type="EMBL" id="KER24025.1"/>
    </source>
</evidence>
<organism evidence="6 7">
    <name type="scientific">Opisthorchis viverrini</name>
    <name type="common">Southeast Asian liver fluke</name>
    <dbReference type="NCBI Taxonomy" id="6198"/>
    <lineage>
        <taxon>Eukaryota</taxon>
        <taxon>Metazoa</taxon>
        <taxon>Spiralia</taxon>
        <taxon>Lophotrochozoa</taxon>
        <taxon>Platyhelminthes</taxon>
        <taxon>Trematoda</taxon>
        <taxon>Digenea</taxon>
        <taxon>Opisthorchiida</taxon>
        <taxon>Opisthorchiata</taxon>
        <taxon>Opisthorchiidae</taxon>
        <taxon>Opisthorchis</taxon>
    </lineage>
</organism>
<dbReference type="InterPro" id="IPR027038">
    <property type="entry name" value="RanGap"/>
</dbReference>
<evidence type="ECO:0000256" key="3">
    <source>
        <dbReference type="ARBA" id="ARBA00022737"/>
    </source>
</evidence>
<dbReference type="OrthoDB" id="10034042at2759"/>
<keyword evidence="1" id="KW-0343">GTPase activation</keyword>
<dbReference type="GO" id="GO:0031267">
    <property type="term" value="F:small GTPase binding"/>
    <property type="evidence" value="ECO:0007669"/>
    <property type="project" value="TreeGrafter"/>
</dbReference>
<protein>
    <recommendedName>
        <fullName evidence="5">Reverse transcriptase domain-containing protein</fullName>
    </recommendedName>
</protein>
<keyword evidence="3" id="KW-0677">Repeat</keyword>
<dbReference type="KEGG" id="ovi:T265_08230"/>
<evidence type="ECO:0000313" key="7">
    <source>
        <dbReference type="Proteomes" id="UP000054324"/>
    </source>
</evidence>
<dbReference type="SUPFAM" id="SSF52047">
    <property type="entry name" value="RNI-like"/>
    <property type="match status" value="1"/>
</dbReference>
<evidence type="ECO:0000256" key="4">
    <source>
        <dbReference type="SAM" id="MobiDB-lite"/>
    </source>
</evidence>
<dbReference type="SMART" id="SM00367">
    <property type="entry name" value="LRR_CC"/>
    <property type="match status" value="4"/>
</dbReference>
<dbReference type="EMBL" id="KL596826">
    <property type="protein sequence ID" value="KER24025.1"/>
    <property type="molecule type" value="Genomic_DNA"/>
</dbReference>
<dbReference type="GeneID" id="20322409"/>
<dbReference type="GO" id="GO:0005829">
    <property type="term" value="C:cytosol"/>
    <property type="evidence" value="ECO:0007669"/>
    <property type="project" value="TreeGrafter"/>
</dbReference>
<dbReference type="SMART" id="SM00368">
    <property type="entry name" value="LRR_RI"/>
    <property type="match status" value="6"/>
</dbReference>
<gene>
    <name evidence="6" type="ORF">T265_08230</name>
</gene>
<dbReference type="Proteomes" id="UP000054324">
    <property type="component" value="Unassembled WGS sequence"/>
</dbReference>
<dbReference type="InterPro" id="IPR043502">
    <property type="entry name" value="DNA/RNA_pol_sf"/>
</dbReference>
<dbReference type="InterPro" id="IPR032675">
    <property type="entry name" value="LRR_dom_sf"/>
</dbReference>
<name>A0A074ZKY8_OPIVI</name>
<dbReference type="AlphaFoldDB" id="A0A074ZKY8"/>
<dbReference type="GO" id="GO:0005634">
    <property type="term" value="C:nucleus"/>
    <property type="evidence" value="ECO:0007669"/>
    <property type="project" value="TreeGrafter"/>
</dbReference>
<dbReference type="GO" id="GO:0006913">
    <property type="term" value="P:nucleocytoplasmic transport"/>
    <property type="evidence" value="ECO:0007669"/>
    <property type="project" value="TreeGrafter"/>
</dbReference>
<accession>A0A074ZKY8</accession>
<dbReference type="GO" id="GO:0048471">
    <property type="term" value="C:perinuclear region of cytoplasm"/>
    <property type="evidence" value="ECO:0007669"/>
    <property type="project" value="TreeGrafter"/>
</dbReference>
<dbReference type="InterPro" id="IPR000477">
    <property type="entry name" value="RT_dom"/>
</dbReference>
<dbReference type="SUPFAM" id="SSF56672">
    <property type="entry name" value="DNA/RNA polymerases"/>
    <property type="match status" value="1"/>
</dbReference>
<dbReference type="Gene3D" id="3.80.10.10">
    <property type="entry name" value="Ribonuclease Inhibitor"/>
    <property type="match status" value="2"/>
</dbReference>
<dbReference type="GO" id="GO:0005096">
    <property type="term" value="F:GTPase activator activity"/>
    <property type="evidence" value="ECO:0007669"/>
    <property type="project" value="UniProtKB-KW"/>
</dbReference>
<dbReference type="Pfam" id="PF13516">
    <property type="entry name" value="LRR_6"/>
    <property type="match status" value="3"/>
</dbReference>
<keyword evidence="2" id="KW-0433">Leucine-rich repeat</keyword>
<dbReference type="InterPro" id="IPR006553">
    <property type="entry name" value="Leu-rich_rpt_Cys-con_subtyp"/>
</dbReference>
<sequence length="885" mass="97790">MEKAFATGNSRALYQLIRWTGPRKATVSETINEEDGSLIRSQKLPLERWAEHFEEQLASCNTTSGGNTYGRMEHRERETDPLKTNLGSVLQEILEQRHCFQQPTMVFSGLDLKAAFDSVDRQALWQCLWSKAVPHKFLNLIKALYANSRGRVKVYGKLSPEFTTSSGVRQGCPLPPFLFNFVIDTIMEDALPASNAGGVEVLPGPPLTDIEYADDIALLGSDPVFNPCHLGFVPQLNLRILHFTATMSEAQCDGGTSNESDRLNPYELVGAYKIRCDNDGVQPLYSVFSQLQFHFRNNFLRLITGTQLNAAHVEILEEVFKRSLVALCEMLEFYESCTELCLSRNTRIHSGGWKALTRLVRKLPSLKWLDLRGCKLTDSDIILLAHAIRSQAVSCRADVSRYMKFRLANRRLLAKRKESAKAGERVSTDSDEERAATCVQHGTIECTQCLSQLPYVGLRGLHLGSAGIKQLTWDSLTNALRLSSVCDVRLPDNQLGPQEALMLTPLIRYGASLRYLDLSRNHLGPDGCAYIASALASPAFPSKAAKSSGLRRLDLSENELDAPSMNKLSVALPHCQNLTCLQLSGNKKIGCTGVVNLQSGLLTCRRLTHLGLAACRIECIGAVALAELLVDKPRRLSVINLRWNKVGAAGLLALARCLQCVHRRIHIDGLDQSDVDSSSSYTPDRILQTAAKLAGGPSDVPKVVDPFLGEAWVTLKRLQDKNLQTFPKTSTISRRYCDITCPTSYSVFGGPRSPTNEIAEELDPRYMWGDSSEDENEEQDDLTAFTETETSSVYSYLNCRPPQATNNFLVNGQVSFPPCNRVNGDGLKSQSVEPTNEAVPFEVPTDPPQQRASTAEEELWTDPAFQGPLNGLGVEVGSFVPVPLH</sequence>
<proteinExistence type="predicted"/>
<dbReference type="PANTHER" id="PTHR24113:SF12">
    <property type="entry name" value="RAN GTPASE-ACTIVATING PROTEIN 1"/>
    <property type="match status" value="1"/>
</dbReference>
<dbReference type="RefSeq" id="XP_009172237.1">
    <property type="nucleotide sequence ID" value="XM_009173973.1"/>
</dbReference>
<reference evidence="6 7" key="1">
    <citation type="submission" date="2013-11" db="EMBL/GenBank/DDBJ databases">
        <title>Opisthorchis viverrini - life in the bile duct.</title>
        <authorList>
            <person name="Young N.D."/>
            <person name="Nagarajan N."/>
            <person name="Lin S.J."/>
            <person name="Korhonen P.K."/>
            <person name="Jex A.R."/>
            <person name="Hall R.S."/>
            <person name="Safavi-Hemami H."/>
            <person name="Kaewkong W."/>
            <person name="Bertrand D."/>
            <person name="Gao S."/>
            <person name="Seet Q."/>
            <person name="Wongkham S."/>
            <person name="Teh B.T."/>
            <person name="Wongkham C."/>
            <person name="Intapan P.M."/>
            <person name="Maleewong W."/>
            <person name="Yang X."/>
            <person name="Hu M."/>
            <person name="Wang Z."/>
            <person name="Hofmann A."/>
            <person name="Sternberg P.W."/>
            <person name="Tan P."/>
            <person name="Wang J."/>
            <person name="Gasser R.B."/>
        </authorList>
    </citation>
    <scope>NUCLEOTIDE SEQUENCE [LARGE SCALE GENOMIC DNA]</scope>
</reference>
<evidence type="ECO:0000256" key="1">
    <source>
        <dbReference type="ARBA" id="ARBA00022468"/>
    </source>
</evidence>
<dbReference type="Pfam" id="PF00078">
    <property type="entry name" value="RVT_1"/>
    <property type="match status" value="1"/>
</dbReference>
<dbReference type="PROSITE" id="PS50878">
    <property type="entry name" value="RT_POL"/>
    <property type="match status" value="1"/>
</dbReference>
<dbReference type="PANTHER" id="PTHR24113">
    <property type="entry name" value="RAN GTPASE-ACTIVATING PROTEIN 1"/>
    <property type="match status" value="1"/>
</dbReference>
<dbReference type="CTD" id="20322409"/>
<evidence type="ECO:0000256" key="2">
    <source>
        <dbReference type="ARBA" id="ARBA00022614"/>
    </source>
</evidence>
<feature type="domain" description="Reverse transcriptase" evidence="5">
    <location>
        <begin position="1"/>
        <end position="273"/>
    </location>
</feature>
<dbReference type="InterPro" id="IPR001611">
    <property type="entry name" value="Leu-rich_rpt"/>
</dbReference>
<feature type="region of interest" description="Disordered" evidence="4">
    <location>
        <begin position="837"/>
        <end position="856"/>
    </location>
</feature>